<keyword evidence="3" id="KW-1185">Reference proteome</keyword>
<dbReference type="KEGG" id="daw:HS1_000246"/>
<sequence>MSISFFLIFTIIVVFIYQWGYRKNLKLSQHWAKDLEAVFQPKEKQYKWLGGVLGFIAEYQVPGFKSIKAVLRLRPRHSLLYIPFALLTGYKDKLQILFYLSRNTNQEFHLLKKGQHIEEEKRFKIKDINIYGREFLLLYEKELPLTTINLFSHRQLCLLRHLALIKKQNILFLEFHFCPAENQEVIKAVQKLFLTFT</sequence>
<feature type="transmembrane region" description="Helical" evidence="1">
    <location>
        <begin position="6"/>
        <end position="21"/>
    </location>
</feature>
<dbReference type="Proteomes" id="UP000070560">
    <property type="component" value="Chromosome"/>
</dbReference>
<proteinExistence type="predicted"/>
<reference evidence="2 3" key="1">
    <citation type="submission" date="2015-10" db="EMBL/GenBank/DDBJ databases">
        <title>Candidatus Desulfofervidus auxilii, a hydrogenotrophic sulfate-reducing bacterium involved in the thermophilic anaerobic oxidation of methane.</title>
        <authorList>
            <person name="Krukenberg V."/>
            <person name="Richter M."/>
            <person name="Wegener G."/>
        </authorList>
    </citation>
    <scope>NUCLEOTIDE SEQUENCE [LARGE SCALE GENOMIC DNA]</scope>
    <source>
        <strain evidence="2 3">HS1</strain>
    </source>
</reference>
<dbReference type="EMBL" id="CP013015">
    <property type="protein sequence ID" value="AMM40052.1"/>
    <property type="molecule type" value="Genomic_DNA"/>
</dbReference>
<dbReference type="OrthoDB" id="368396at2"/>
<evidence type="ECO:0000256" key="1">
    <source>
        <dbReference type="SAM" id="Phobius"/>
    </source>
</evidence>
<name>A0A7U4QIM1_DESA2</name>
<keyword evidence="1" id="KW-0472">Membrane</keyword>
<dbReference type="AlphaFoldDB" id="A0A7U4QIM1"/>
<evidence type="ECO:0000313" key="3">
    <source>
        <dbReference type="Proteomes" id="UP000070560"/>
    </source>
</evidence>
<keyword evidence="1" id="KW-0812">Transmembrane</keyword>
<dbReference type="RefSeq" id="WP_066060358.1">
    <property type="nucleotide sequence ID" value="NZ_CP013015.1"/>
</dbReference>
<evidence type="ECO:0000313" key="2">
    <source>
        <dbReference type="EMBL" id="AMM40052.1"/>
    </source>
</evidence>
<accession>A0A7U4QIM1</accession>
<keyword evidence="1" id="KW-1133">Transmembrane helix</keyword>
<gene>
    <name evidence="2" type="ORF">HS1_000246</name>
</gene>
<protein>
    <submittedName>
        <fullName evidence="2">Uncharacterized protein</fullName>
    </submittedName>
</protein>
<organism evidence="2 3">
    <name type="scientific">Desulfofervidus auxilii</name>
    <dbReference type="NCBI Taxonomy" id="1621989"/>
    <lineage>
        <taxon>Bacteria</taxon>
        <taxon>Pseudomonadati</taxon>
        <taxon>Thermodesulfobacteriota</taxon>
        <taxon>Candidatus Desulfofervidia</taxon>
        <taxon>Candidatus Desulfofervidales</taxon>
        <taxon>Candidatus Desulfofervidaceae</taxon>
        <taxon>Candidatus Desulfofervidus</taxon>
    </lineage>
</organism>